<dbReference type="AlphaFoldDB" id="J9GVA8"/>
<evidence type="ECO:0000313" key="2">
    <source>
        <dbReference type="EMBL" id="EJX06823.1"/>
    </source>
</evidence>
<dbReference type="Gene3D" id="3.40.50.2300">
    <property type="match status" value="1"/>
</dbReference>
<reference evidence="2" key="1">
    <citation type="journal article" date="2012" name="PLoS ONE">
        <title>Gene sets for utilization of primary and secondary nutrition supplies in the distal gut of endangered iberian lynx.</title>
        <authorList>
            <person name="Alcaide M."/>
            <person name="Messina E."/>
            <person name="Richter M."/>
            <person name="Bargiela R."/>
            <person name="Peplies J."/>
            <person name="Huws S.A."/>
            <person name="Newbold C.J."/>
            <person name="Golyshin P.N."/>
            <person name="Simon M.A."/>
            <person name="Lopez G."/>
            <person name="Yakimov M.M."/>
            <person name="Ferrer M."/>
        </authorList>
    </citation>
    <scope>NUCLEOTIDE SEQUENCE</scope>
</reference>
<gene>
    <name evidence="2" type="ORF">EVA_05071</name>
</gene>
<protein>
    <submittedName>
        <fullName evidence="2">Sugar-binding transcriptional regulator, LacI family</fullName>
    </submittedName>
</protein>
<sequence length="208" mass="23895">MASIPYVLIDSFIEGTRCLAYYGTHSFRSGYIAGRLIRGQVSNDDEIAIFHFMKSGNSHSQQVNRREEGFRKFLLDNGFNGTIHSLTMHTDKRDDNIDRLAKFLDGHNRVKAGVVFNSRAHVLGDYIMQTSASSKFRLLGYDVIDANVRYLKSGLITHLISQRPEVQGYHCVKALFRHLVLKESIEPVNYMPIDIIIKENIEYYNNYI</sequence>
<proteinExistence type="predicted"/>
<name>J9GVA8_9ZZZZ</name>
<feature type="domain" description="Periplasmic binding protein" evidence="1">
    <location>
        <begin position="2"/>
        <end position="180"/>
    </location>
</feature>
<dbReference type="InterPro" id="IPR028082">
    <property type="entry name" value="Peripla_BP_I"/>
</dbReference>
<dbReference type="InterPro" id="IPR025997">
    <property type="entry name" value="SBP_2_dom"/>
</dbReference>
<dbReference type="Pfam" id="PF13407">
    <property type="entry name" value="Peripla_BP_4"/>
    <property type="match status" value="1"/>
</dbReference>
<organism evidence="2">
    <name type="scientific">gut metagenome</name>
    <dbReference type="NCBI Taxonomy" id="749906"/>
    <lineage>
        <taxon>unclassified sequences</taxon>
        <taxon>metagenomes</taxon>
        <taxon>organismal metagenomes</taxon>
    </lineage>
</organism>
<comment type="caution">
    <text evidence="2">The sequence shown here is derived from an EMBL/GenBank/DDBJ whole genome shotgun (WGS) entry which is preliminary data.</text>
</comment>
<evidence type="ECO:0000259" key="1">
    <source>
        <dbReference type="Pfam" id="PF13407"/>
    </source>
</evidence>
<dbReference type="EMBL" id="AMCI01001050">
    <property type="protein sequence ID" value="EJX06823.1"/>
    <property type="molecule type" value="Genomic_DNA"/>
</dbReference>
<accession>J9GVA8</accession>
<dbReference type="SUPFAM" id="SSF53822">
    <property type="entry name" value="Periplasmic binding protein-like I"/>
    <property type="match status" value="1"/>
</dbReference>